<protein>
    <submittedName>
        <fullName evidence="3">Uncharacterized protein</fullName>
    </submittedName>
</protein>
<accession>A0AAD3DGH6</accession>
<keyword evidence="2" id="KW-0812">Transmembrane</keyword>
<name>A0AAD3DGH6_9CHLO</name>
<dbReference type="EMBL" id="BMAR01000001">
    <property type="protein sequence ID" value="GFR41399.1"/>
    <property type="molecule type" value="Genomic_DNA"/>
</dbReference>
<keyword evidence="2" id="KW-1133">Transmembrane helix</keyword>
<evidence type="ECO:0000256" key="2">
    <source>
        <dbReference type="SAM" id="Phobius"/>
    </source>
</evidence>
<feature type="non-terminal residue" evidence="3">
    <location>
        <position position="1"/>
    </location>
</feature>
<evidence type="ECO:0000313" key="3">
    <source>
        <dbReference type="EMBL" id="GFR41399.1"/>
    </source>
</evidence>
<evidence type="ECO:0000256" key="1">
    <source>
        <dbReference type="SAM" id="MobiDB-lite"/>
    </source>
</evidence>
<proteinExistence type="predicted"/>
<dbReference type="AlphaFoldDB" id="A0AAD3DGH6"/>
<organism evidence="3 4">
    <name type="scientific">Astrephomene gubernaculifera</name>
    <dbReference type="NCBI Taxonomy" id="47775"/>
    <lineage>
        <taxon>Eukaryota</taxon>
        <taxon>Viridiplantae</taxon>
        <taxon>Chlorophyta</taxon>
        <taxon>core chlorophytes</taxon>
        <taxon>Chlorophyceae</taxon>
        <taxon>CS clade</taxon>
        <taxon>Chlamydomonadales</taxon>
        <taxon>Astrephomenaceae</taxon>
        <taxon>Astrephomene</taxon>
    </lineage>
</organism>
<comment type="caution">
    <text evidence="3">The sequence shown here is derived from an EMBL/GenBank/DDBJ whole genome shotgun (WGS) entry which is preliminary data.</text>
</comment>
<gene>
    <name evidence="3" type="ORF">Agub_g2078</name>
</gene>
<evidence type="ECO:0000313" key="4">
    <source>
        <dbReference type="Proteomes" id="UP001054857"/>
    </source>
</evidence>
<keyword evidence="4" id="KW-1185">Reference proteome</keyword>
<feature type="region of interest" description="Disordered" evidence="1">
    <location>
        <begin position="56"/>
        <end position="81"/>
    </location>
</feature>
<sequence length="161" mass="16849">WKQFVTALAALSIKTLRSSKLLKMMLCNQRIRITSGRQGLSTRQTNAPARSVSVAAKKEANNGGSRSLDERGYISQDNSGRSNIFPTSSKAYYSSPTSNAVASSGLGGGLGAAVLAAAVAIVTLVTVAVVSRQPSETLEQVNDVYAGDSLTVIAERLSNSL</sequence>
<dbReference type="Proteomes" id="UP001054857">
    <property type="component" value="Unassembled WGS sequence"/>
</dbReference>
<reference evidence="3 4" key="1">
    <citation type="journal article" date="2021" name="Sci. Rep.">
        <title>Genome sequencing of the multicellular alga Astrephomene provides insights into convergent evolution of germ-soma differentiation.</title>
        <authorList>
            <person name="Yamashita S."/>
            <person name="Yamamoto K."/>
            <person name="Matsuzaki R."/>
            <person name="Suzuki S."/>
            <person name="Yamaguchi H."/>
            <person name="Hirooka S."/>
            <person name="Minakuchi Y."/>
            <person name="Miyagishima S."/>
            <person name="Kawachi M."/>
            <person name="Toyoda A."/>
            <person name="Nozaki H."/>
        </authorList>
    </citation>
    <scope>NUCLEOTIDE SEQUENCE [LARGE SCALE GENOMIC DNA]</scope>
    <source>
        <strain evidence="3 4">NIES-4017</strain>
    </source>
</reference>
<feature type="transmembrane region" description="Helical" evidence="2">
    <location>
        <begin position="106"/>
        <end position="130"/>
    </location>
</feature>
<keyword evidence="2" id="KW-0472">Membrane</keyword>